<gene>
    <name evidence="2" type="ORF">LIPSTDRAFT_92660</name>
</gene>
<dbReference type="STRING" id="675824.A0A1E3Q8X7"/>
<dbReference type="AlphaFoldDB" id="A0A1E3Q8X7"/>
<dbReference type="PANTHER" id="PTHR38421">
    <property type="entry name" value="TRANSMEMBRANE PROTEIN USGS"/>
    <property type="match status" value="1"/>
</dbReference>
<dbReference type="OrthoDB" id="10041630at2759"/>
<feature type="transmembrane region" description="Helical" evidence="1">
    <location>
        <begin position="316"/>
        <end position="341"/>
    </location>
</feature>
<dbReference type="Proteomes" id="UP000094385">
    <property type="component" value="Unassembled WGS sequence"/>
</dbReference>
<evidence type="ECO:0008006" key="4">
    <source>
        <dbReference type="Google" id="ProtNLM"/>
    </source>
</evidence>
<feature type="transmembrane region" description="Helical" evidence="1">
    <location>
        <begin position="226"/>
        <end position="250"/>
    </location>
</feature>
<evidence type="ECO:0000313" key="3">
    <source>
        <dbReference type="Proteomes" id="UP000094385"/>
    </source>
</evidence>
<keyword evidence="3" id="KW-1185">Reference proteome</keyword>
<reference evidence="2 3" key="1">
    <citation type="journal article" date="2016" name="Proc. Natl. Acad. Sci. U.S.A.">
        <title>Comparative genomics of biotechnologically important yeasts.</title>
        <authorList>
            <person name="Riley R."/>
            <person name="Haridas S."/>
            <person name="Wolfe K.H."/>
            <person name="Lopes M.R."/>
            <person name="Hittinger C.T."/>
            <person name="Goeker M."/>
            <person name="Salamov A.A."/>
            <person name="Wisecaver J.H."/>
            <person name="Long T.M."/>
            <person name="Calvey C.H."/>
            <person name="Aerts A.L."/>
            <person name="Barry K.W."/>
            <person name="Choi C."/>
            <person name="Clum A."/>
            <person name="Coughlan A.Y."/>
            <person name="Deshpande S."/>
            <person name="Douglass A.P."/>
            <person name="Hanson S.J."/>
            <person name="Klenk H.-P."/>
            <person name="LaButti K.M."/>
            <person name="Lapidus A."/>
            <person name="Lindquist E.A."/>
            <person name="Lipzen A.M."/>
            <person name="Meier-Kolthoff J.P."/>
            <person name="Ohm R.A."/>
            <person name="Otillar R.P."/>
            <person name="Pangilinan J.L."/>
            <person name="Peng Y."/>
            <person name="Rokas A."/>
            <person name="Rosa C.A."/>
            <person name="Scheuner C."/>
            <person name="Sibirny A.A."/>
            <person name="Slot J.C."/>
            <person name="Stielow J.B."/>
            <person name="Sun H."/>
            <person name="Kurtzman C.P."/>
            <person name="Blackwell M."/>
            <person name="Grigoriev I.V."/>
            <person name="Jeffries T.W."/>
        </authorList>
    </citation>
    <scope>NUCLEOTIDE SEQUENCE [LARGE SCALE GENOMIC DNA]</scope>
    <source>
        <strain evidence="2 3">NRRL Y-11557</strain>
    </source>
</reference>
<proteinExistence type="predicted"/>
<protein>
    <recommendedName>
        <fullName evidence="4">Transmembrane protein UsgS</fullName>
    </recommendedName>
</protein>
<keyword evidence="1" id="KW-0812">Transmembrane</keyword>
<evidence type="ECO:0000256" key="1">
    <source>
        <dbReference type="SAM" id="Phobius"/>
    </source>
</evidence>
<organism evidence="2 3">
    <name type="scientific">Lipomyces starkeyi NRRL Y-11557</name>
    <dbReference type="NCBI Taxonomy" id="675824"/>
    <lineage>
        <taxon>Eukaryota</taxon>
        <taxon>Fungi</taxon>
        <taxon>Dikarya</taxon>
        <taxon>Ascomycota</taxon>
        <taxon>Saccharomycotina</taxon>
        <taxon>Lipomycetes</taxon>
        <taxon>Lipomycetales</taxon>
        <taxon>Lipomycetaceae</taxon>
        <taxon>Lipomyces</taxon>
    </lineage>
</organism>
<feature type="transmembrane region" description="Helical" evidence="1">
    <location>
        <begin position="48"/>
        <end position="81"/>
    </location>
</feature>
<keyword evidence="1" id="KW-1133">Transmembrane helix</keyword>
<keyword evidence="1" id="KW-0472">Membrane</keyword>
<name>A0A1E3Q8X7_LIPST</name>
<accession>A0A1E3Q8X7</accession>
<evidence type="ECO:0000313" key="2">
    <source>
        <dbReference type="EMBL" id="ODQ74155.1"/>
    </source>
</evidence>
<dbReference type="PANTHER" id="PTHR38421:SF1">
    <property type="entry name" value="TRANSMEMBRANE PROTEIN"/>
    <property type="match status" value="1"/>
</dbReference>
<feature type="transmembrane region" description="Helical" evidence="1">
    <location>
        <begin position="101"/>
        <end position="120"/>
    </location>
</feature>
<sequence length="412" mass="46220">MPSPEFITKPPDGFSALSIVRGFQLTLLGAYRALQNPDLLRAKYYKQAAYAIAISLIIQLIITIPLWTVKIVISILAWIFSSSGDHEAGERSARVVNGIDFIESNVINLGGLLIGLMRYLRPEMDDMFMESLRFIDEVYFRMHPEKAKSPETTKAANKMTNKIDGSAITTSRFYAPLSLYTKSSARTLSASRIHSADASAEKEYVPMPNNAAKFVSRYFRRSILSVAIYILSLIPYLGKIVLQVVSFYSFRKTVGVAPAVVVFSVGALVPKKWLTIFLASYWGSRSLARELLIPYFSRIPFTPKQREAWFRAREGVLFGFGLGFYFILKIPFLGVLLYGIAEASAAYLVTKVTEPPPPPTKVLEWTETQTKWNKRKQILSGEILQSEGFRPLIGTSANVPGGWIKNEEKKED</sequence>
<dbReference type="EMBL" id="KV454292">
    <property type="protein sequence ID" value="ODQ74155.1"/>
    <property type="molecule type" value="Genomic_DNA"/>
</dbReference>
<feature type="transmembrane region" description="Helical" evidence="1">
    <location>
        <begin position="256"/>
        <end position="282"/>
    </location>
</feature>